<dbReference type="AlphaFoldDB" id="A0A8H4XG11"/>
<organism evidence="2 3">
    <name type="scientific">Fusarium zealandicum</name>
    <dbReference type="NCBI Taxonomy" id="1053134"/>
    <lineage>
        <taxon>Eukaryota</taxon>
        <taxon>Fungi</taxon>
        <taxon>Dikarya</taxon>
        <taxon>Ascomycota</taxon>
        <taxon>Pezizomycotina</taxon>
        <taxon>Sordariomycetes</taxon>
        <taxon>Hypocreomycetidae</taxon>
        <taxon>Hypocreales</taxon>
        <taxon>Nectriaceae</taxon>
        <taxon>Fusarium</taxon>
        <taxon>Fusarium staphyleae species complex</taxon>
    </lineage>
</organism>
<sequence>MGDSDTRKVTSDGLESSCPIPYTFSYRNAPEDDRLQAQFMASMPETSHPNRSEAYGCHVKCVSIALSHGLTPAQYIPVTQYSYESFVPDDDRYRHLILHRMREALNENLGWLPAEIWSMVTQHLICDYAIAEISAIRPKTTFTIDVSGDVWATHVSIDCVDYISSLSNSPRAGSKLVWGATDSAAGHVVYISEDHLGIRQIIDNLADAPEKQQSLGPPWWRTVSVDDQKLAFISDGVKLRDSALWASTPRIFWSHPLESAELQSLSLYDLLDKPEARMIPLDLNEPDTIGYSLCWGRGKLLYIHAHKPWESLTFYHELDTKLIVSESSNYPEDCEIEHPNPGPLESPLEWIYHPLQQGELIDQVWIRQPQDVPCPSPSNGVSPKAADDMAIAFVTDRSRVLKTAPISHASGADKFPWVCIAKRSSAHPTRIFFSPSASGIGWFAAPTPSPNTTEPVPKEVLVESYDIRGYLCISADFHSSASLRDVVEVVVCRGSQNGSFSITGLLFRYANGNQACVGRFRFDCAEAPLKVENSPSLFVGMSGLDRGLPIAYVAAISLVPPEDRGEWTWLSVGWSKNLEWYHRDGSSIACYLAKDGWEVTSDAHPDADSEDGQGDEQEDETKTSEHLQG</sequence>
<gene>
    <name evidence="2" type="ORF">FZEAL_9234</name>
</gene>
<comment type="caution">
    <text evidence="2">The sequence shown here is derived from an EMBL/GenBank/DDBJ whole genome shotgun (WGS) entry which is preliminary data.</text>
</comment>
<reference evidence="2" key="2">
    <citation type="submission" date="2020-05" db="EMBL/GenBank/DDBJ databases">
        <authorList>
            <person name="Kim H.-S."/>
            <person name="Proctor R.H."/>
            <person name="Brown D.W."/>
        </authorList>
    </citation>
    <scope>NUCLEOTIDE SEQUENCE</scope>
    <source>
        <strain evidence="2">NRRL 22465</strain>
    </source>
</reference>
<evidence type="ECO:0000313" key="3">
    <source>
        <dbReference type="Proteomes" id="UP000635477"/>
    </source>
</evidence>
<keyword evidence="3" id="KW-1185">Reference proteome</keyword>
<evidence type="ECO:0000256" key="1">
    <source>
        <dbReference type="SAM" id="MobiDB-lite"/>
    </source>
</evidence>
<feature type="compositionally biased region" description="Basic and acidic residues" evidence="1">
    <location>
        <begin position="620"/>
        <end position="629"/>
    </location>
</feature>
<dbReference type="Proteomes" id="UP000635477">
    <property type="component" value="Unassembled WGS sequence"/>
</dbReference>
<dbReference type="EMBL" id="JABEYC010000839">
    <property type="protein sequence ID" value="KAF4973787.1"/>
    <property type="molecule type" value="Genomic_DNA"/>
</dbReference>
<accession>A0A8H4XG11</accession>
<evidence type="ECO:0000313" key="2">
    <source>
        <dbReference type="EMBL" id="KAF4973787.1"/>
    </source>
</evidence>
<feature type="compositionally biased region" description="Acidic residues" evidence="1">
    <location>
        <begin position="608"/>
        <end position="619"/>
    </location>
</feature>
<name>A0A8H4XG11_9HYPO</name>
<feature type="region of interest" description="Disordered" evidence="1">
    <location>
        <begin position="601"/>
        <end position="629"/>
    </location>
</feature>
<dbReference type="OrthoDB" id="5123901at2759"/>
<protein>
    <submittedName>
        <fullName evidence="2">Uncharacterized protein</fullName>
    </submittedName>
</protein>
<proteinExistence type="predicted"/>
<reference evidence="2" key="1">
    <citation type="journal article" date="2020" name="BMC Genomics">
        <title>Correction to: Identification and distribution of gene clusters required for synthesis of sphingolipid metabolism inhibitors in diverse species of the filamentous fungus Fusarium.</title>
        <authorList>
            <person name="Kim H.S."/>
            <person name="Lohmar J.M."/>
            <person name="Busman M."/>
            <person name="Brown D.W."/>
            <person name="Naumann T.A."/>
            <person name="Divon H.H."/>
            <person name="Lysoe E."/>
            <person name="Uhlig S."/>
            <person name="Proctor R.H."/>
        </authorList>
    </citation>
    <scope>NUCLEOTIDE SEQUENCE</scope>
    <source>
        <strain evidence="2">NRRL 22465</strain>
    </source>
</reference>